<dbReference type="InterPro" id="IPR036188">
    <property type="entry name" value="FAD/NAD-bd_sf"/>
</dbReference>
<dbReference type="AlphaFoldDB" id="A0A015IQH5"/>
<evidence type="ECO:0000256" key="1">
    <source>
        <dbReference type="ARBA" id="ARBA00022630"/>
    </source>
</evidence>
<dbReference type="InterPro" id="IPR002938">
    <property type="entry name" value="FAD-bd"/>
</dbReference>
<sequence>MQQKIPIVIITGAGLGGLSFYHALIKNKDKKEFNVKIFERESGPQGIETNIFHKKNFHVNSLFPTLSILKKDRWQGYHISINNFGARSLVNCLPSSVASNLPKAMPNPIPDVERHGFSLSDHTGCLLLKPPSKLAKDVYGVANASGSSEIITYRDRLRDVLLENVPVQWGKKCIGYEETEKGVWVFFEDASKEFCDILVGADGINSPVRKRKIPELQIFDFGITQINADVAIPKSLIVRLIKIIGNSLSQKTIGLNGDVILIIYRLIPIEQEQEQKDKCEPHYRVTLIFNYPTKLDDNVESDKIKVDDNDPASVIDHVKYMIRKLRPECEFTNILLELWSLVPRTAPDPKNYLFKTYNPVQRRQIRDIDPLSVNVWTSSRVTLLGDAAHAMSPVLGLGTNNAIKDAEVLSQALLNYSPENYISCIKEYENEMLKRTSADVLRARSSTLKQSSPVGYFGSIFRNNYMKTVNFIMNTFYYDYFSRK</sequence>
<evidence type="ECO:0000259" key="6">
    <source>
        <dbReference type="Pfam" id="PF01494"/>
    </source>
</evidence>
<accession>A0A015IQH5</accession>
<dbReference type="SUPFAM" id="SSF51905">
    <property type="entry name" value="FAD/NAD(P)-binding domain"/>
    <property type="match status" value="1"/>
</dbReference>
<gene>
    <name evidence="7" type="ORF">RirG_188910</name>
</gene>
<dbReference type="OrthoDB" id="58570at2759"/>
<dbReference type="Gene3D" id="3.50.50.60">
    <property type="entry name" value="FAD/NAD(P)-binding domain"/>
    <property type="match status" value="2"/>
</dbReference>
<dbReference type="Pfam" id="PF01494">
    <property type="entry name" value="FAD_binding_3"/>
    <property type="match status" value="1"/>
</dbReference>
<evidence type="ECO:0000256" key="3">
    <source>
        <dbReference type="ARBA" id="ARBA00023002"/>
    </source>
</evidence>
<dbReference type="EMBL" id="JEMT01026439">
    <property type="protein sequence ID" value="EXX59467.1"/>
    <property type="molecule type" value="Genomic_DNA"/>
</dbReference>
<dbReference type="PRINTS" id="PR00420">
    <property type="entry name" value="RNGMNOXGNASE"/>
</dbReference>
<dbReference type="Proteomes" id="UP000022910">
    <property type="component" value="Unassembled WGS sequence"/>
</dbReference>
<evidence type="ECO:0000256" key="4">
    <source>
        <dbReference type="ARBA" id="ARBA00023033"/>
    </source>
</evidence>
<comment type="caution">
    <text evidence="7">The sequence shown here is derived from an EMBL/GenBank/DDBJ whole genome shotgun (WGS) entry which is preliminary data.</text>
</comment>
<keyword evidence="2" id="KW-0274">FAD</keyword>
<dbReference type="PANTHER" id="PTHR47178:SF6">
    <property type="entry name" value="FAD-BINDING DOMAIN-CONTAINING PROTEIN"/>
    <property type="match status" value="1"/>
</dbReference>
<dbReference type="GO" id="GO:0004497">
    <property type="term" value="F:monooxygenase activity"/>
    <property type="evidence" value="ECO:0007669"/>
    <property type="project" value="UniProtKB-KW"/>
</dbReference>
<evidence type="ECO:0000313" key="7">
    <source>
        <dbReference type="EMBL" id="EXX59467.1"/>
    </source>
</evidence>
<keyword evidence="1" id="KW-0285">Flavoprotein</keyword>
<evidence type="ECO:0000256" key="2">
    <source>
        <dbReference type="ARBA" id="ARBA00022827"/>
    </source>
</evidence>
<keyword evidence="5" id="KW-1133">Transmembrane helix</keyword>
<reference evidence="7 8" key="1">
    <citation type="submission" date="2014-02" db="EMBL/GenBank/DDBJ databases">
        <title>Single nucleus genome sequencing reveals high similarity among nuclei of an endomycorrhizal fungus.</title>
        <authorList>
            <person name="Lin K."/>
            <person name="Geurts R."/>
            <person name="Zhang Z."/>
            <person name="Limpens E."/>
            <person name="Saunders D.G."/>
            <person name="Mu D."/>
            <person name="Pang E."/>
            <person name="Cao H."/>
            <person name="Cha H."/>
            <person name="Lin T."/>
            <person name="Zhou Q."/>
            <person name="Shang Y."/>
            <person name="Li Y."/>
            <person name="Ivanov S."/>
            <person name="Sharma T."/>
            <person name="Velzen R.V."/>
            <person name="Ruijter N.D."/>
            <person name="Aanen D.K."/>
            <person name="Win J."/>
            <person name="Kamoun S."/>
            <person name="Bisseling T."/>
            <person name="Huang S."/>
        </authorList>
    </citation>
    <scope>NUCLEOTIDE SEQUENCE [LARGE SCALE GENOMIC DNA]</scope>
    <source>
        <strain evidence="8">DAOM197198w</strain>
    </source>
</reference>
<feature type="domain" description="FAD-binding" evidence="6">
    <location>
        <begin position="368"/>
        <end position="435"/>
    </location>
</feature>
<proteinExistence type="predicted"/>
<keyword evidence="4" id="KW-0503">Monooxygenase</keyword>
<dbReference type="GO" id="GO:0071949">
    <property type="term" value="F:FAD binding"/>
    <property type="evidence" value="ECO:0007669"/>
    <property type="project" value="InterPro"/>
</dbReference>
<dbReference type="PANTHER" id="PTHR47178">
    <property type="entry name" value="MONOOXYGENASE, FAD-BINDING"/>
    <property type="match status" value="1"/>
</dbReference>
<evidence type="ECO:0000256" key="5">
    <source>
        <dbReference type="SAM" id="Phobius"/>
    </source>
</evidence>
<evidence type="ECO:0000313" key="8">
    <source>
        <dbReference type="Proteomes" id="UP000022910"/>
    </source>
</evidence>
<protein>
    <recommendedName>
        <fullName evidence="6">FAD-binding domain-containing protein</fullName>
    </recommendedName>
</protein>
<name>A0A015IQH5_RHIIW</name>
<keyword evidence="3" id="KW-0560">Oxidoreductase</keyword>
<dbReference type="HOGENOM" id="CLU_054248_1_0_1"/>
<keyword evidence="5" id="KW-0812">Transmembrane</keyword>
<organism evidence="7 8">
    <name type="scientific">Rhizophagus irregularis (strain DAOM 197198w)</name>
    <name type="common">Glomus intraradices</name>
    <dbReference type="NCBI Taxonomy" id="1432141"/>
    <lineage>
        <taxon>Eukaryota</taxon>
        <taxon>Fungi</taxon>
        <taxon>Fungi incertae sedis</taxon>
        <taxon>Mucoromycota</taxon>
        <taxon>Glomeromycotina</taxon>
        <taxon>Glomeromycetes</taxon>
        <taxon>Glomerales</taxon>
        <taxon>Glomeraceae</taxon>
        <taxon>Rhizophagus</taxon>
    </lineage>
</organism>
<keyword evidence="5" id="KW-0472">Membrane</keyword>
<keyword evidence="8" id="KW-1185">Reference proteome</keyword>
<feature type="transmembrane region" description="Helical" evidence="5">
    <location>
        <begin position="7"/>
        <end position="25"/>
    </location>
</feature>
<dbReference type="STRING" id="1432141.A0A015IQH5"/>